<accession>A0A660L038</accession>
<dbReference type="Pfam" id="PF13419">
    <property type="entry name" value="HAD_2"/>
    <property type="match status" value="1"/>
</dbReference>
<dbReference type="InterPro" id="IPR011990">
    <property type="entry name" value="TPR-like_helical_dom_sf"/>
</dbReference>
<dbReference type="RefSeq" id="WP_211340155.1">
    <property type="nucleotide sequence ID" value="NZ_RBIL01000002.1"/>
</dbReference>
<dbReference type="InterPro" id="IPR023214">
    <property type="entry name" value="HAD_sf"/>
</dbReference>
<dbReference type="Gene3D" id="3.40.50.1000">
    <property type="entry name" value="HAD superfamily/HAD-like"/>
    <property type="match status" value="1"/>
</dbReference>
<comment type="caution">
    <text evidence="1">The sequence shown here is derived from an EMBL/GenBank/DDBJ whole genome shotgun (WGS) entry which is preliminary data.</text>
</comment>
<dbReference type="InterPro" id="IPR036412">
    <property type="entry name" value="HAD-like_sf"/>
</dbReference>
<dbReference type="Gene3D" id="1.25.40.10">
    <property type="entry name" value="Tetratricopeptide repeat domain"/>
    <property type="match status" value="2"/>
</dbReference>
<reference evidence="1 2" key="1">
    <citation type="submission" date="2018-10" db="EMBL/GenBank/DDBJ databases">
        <title>Genomic Encyclopedia of Archaeal and Bacterial Type Strains, Phase II (KMG-II): from individual species to whole genera.</title>
        <authorList>
            <person name="Goeker M."/>
        </authorList>
    </citation>
    <scope>NUCLEOTIDE SEQUENCE [LARGE SCALE GENOMIC DNA]</scope>
    <source>
        <strain evidence="1 2">DSM 14954</strain>
    </source>
</reference>
<name>A0A660L038_9ACTN</name>
<dbReference type="SFLD" id="SFLDG01129">
    <property type="entry name" value="C1.5:_HAD__Beta-PGM__Phosphata"/>
    <property type="match status" value="1"/>
</dbReference>
<gene>
    <name evidence="1" type="ORF">C8N24_5328</name>
</gene>
<dbReference type="InterPro" id="IPR041492">
    <property type="entry name" value="HAD_2"/>
</dbReference>
<dbReference type="Proteomes" id="UP000278962">
    <property type="component" value="Unassembled WGS sequence"/>
</dbReference>
<dbReference type="NCBIfam" id="TIGR01509">
    <property type="entry name" value="HAD-SF-IA-v3"/>
    <property type="match status" value="1"/>
</dbReference>
<dbReference type="EMBL" id="RBIL01000002">
    <property type="protein sequence ID" value="RKQ87307.1"/>
    <property type="molecule type" value="Genomic_DNA"/>
</dbReference>
<dbReference type="PANTHER" id="PTHR18901:SF38">
    <property type="entry name" value="PSEUDOURIDINE-5'-PHOSPHATASE"/>
    <property type="match status" value="1"/>
</dbReference>
<organism evidence="1 2">
    <name type="scientific">Solirubrobacter pauli</name>
    <dbReference type="NCBI Taxonomy" id="166793"/>
    <lineage>
        <taxon>Bacteria</taxon>
        <taxon>Bacillati</taxon>
        <taxon>Actinomycetota</taxon>
        <taxon>Thermoleophilia</taxon>
        <taxon>Solirubrobacterales</taxon>
        <taxon>Solirubrobacteraceae</taxon>
        <taxon>Solirubrobacter</taxon>
    </lineage>
</organism>
<dbReference type="InterPro" id="IPR023198">
    <property type="entry name" value="PGP-like_dom2"/>
</dbReference>
<dbReference type="PANTHER" id="PTHR18901">
    <property type="entry name" value="2-DEOXYGLUCOSE-6-PHOSPHATE PHOSPHATASE 2"/>
    <property type="match status" value="1"/>
</dbReference>
<keyword evidence="1" id="KW-0378">Hydrolase</keyword>
<dbReference type="Gene3D" id="1.10.150.240">
    <property type="entry name" value="Putative phosphatase, domain 2"/>
    <property type="match status" value="1"/>
</dbReference>
<protein>
    <submittedName>
        <fullName evidence="1">HAD superfamily hydrolase (TIGR01509 family)/HAD superfamily hydrolase (TIGR01549 family)</fullName>
    </submittedName>
</protein>
<keyword evidence="2" id="KW-1185">Reference proteome</keyword>
<evidence type="ECO:0000313" key="1">
    <source>
        <dbReference type="EMBL" id="RKQ87307.1"/>
    </source>
</evidence>
<dbReference type="InterPro" id="IPR006439">
    <property type="entry name" value="HAD-SF_hydro_IA"/>
</dbReference>
<sequence>MSGFVIFDLDGVLVDSEQVWDQSRKDVVAAHGRQWTDSATTDMLGMSSKEWPVYLIEQLGVPLSVDEINEAVVAAMLREYHAELPLLPGAREVVERLRHLLTLGLASSSNRPIIDVVLSEMGVAAHFKATVSSEEVARGKPAPDVYLEALRRLDADTAVAIEDSEAGIRSAHAAGLYVIAIPNPHFPPSDEALALADQVLENLDAVTYEVVAVGLEARYREAIDVGDVAAWVRLGDLLANLDGREDEAAAAYRTAVEADVPGALGELVQFLFEEERFDEAAELFAAGAGRGEAVALHGLGVVRERQGAVGEAETLLRQAIDAGEPNAHATLARLLSAQFRDDEAAQHFRAGARAGDEYSLIWITLHLRDTGRGDEAEALLSELVAAGVFSGDGIVAQLRAA</sequence>
<dbReference type="SUPFAM" id="SSF56784">
    <property type="entry name" value="HAD-like"/>
    <property type="match status" value="1"/>
</dbReference>
<dbReference type="SUPFAM" id="SSF81901">
    <property type="entry name" value="HCP-like"/>
    <property type="match status" value="1"/>
</dbReference>
<proteinExistence type="predicted"/>
<dbReference type="NCBIfam" id="TIGR01549">
    <property type="entry name" value="HAD-SF-IA-v1"/>
    <property type="match status" value="1"/>
</dbReference>
<dbReference type="SFLD" id="SFLDS00003">
    <property type="entry name" value="Haloacid_Dehalogenase"/>
    <property type="match status" value="1"/>
</dbReference>
<dbReference type="AlphaFoldDB" id="A0A660L038"/>
<dbReference type="GO" id="GO:0016787">
    <property type="term" value="F:hydrolase activity"/>
    <property type="evidence" value="ECO:0007669"/>
    <property type="project" value="UniProtKB-KW"/>
</dbReference>
<evidence type="ECO:0000313" key="2">
    <source>
        <dbReference type="Proteomes" id="UP000278962"/>
    </source>
</evidence>